<dbReference type="GO" id="GO:0009425">
    <property type="term" value="C:bacterial-type flagellum basal body"/>
    <property type="evidence" value="ECO:0007669"/>
    <property type="project" value="InterPro"/>
</dbReference>
<dbReference type="GO" id="GO:0005886">
    <property type="term" value="C:plasma membrane"/>
    <property type="evidence" value="ECO:0007669"/>
    <property type="project" value="UniProtKB-SubCell"/>
</dbReference>
<protein>
    <recommendedName>
        <fullName evidence="10">Flagellar protein FliL</fullName>
    </recommendedName>
</protein>
<gene>
    <name evidence="11" type="ORF">ENT78_10810</name>
</gene>
<evidence type="ECO:0000256" key="5">
    <source>
        <dbReference type="ARBA" id="ARBA00022500"/>
    </source>
</evidence>
<reference evidence="11" key="1">
    <citation type="journal article" date="2020" name="mSystems">
        <title>Genome- and Community-Level Interaction Insights into Carbon Utilization and Element Cycling Functions of Hydrothermarchaeota in Hydrothermal Sediment.</title>
        <authorList>
            <person name="Zhou Z."/>
            <person name="Liu Y."/>
            <person name="Xu W."/>
            <person name="Pan J."/>
            <person name="Luo Z.H."/>
            <person name="Li M."/>
        </authorList>
    </citation>
    <scope>NUCLEOTIDE SEQUENCE [LARGE SCALE GENOMIC DNA]</scope>
    <source>
        <strain evidence="11">SpSt-61</strain>
    </source>
</reference>
<dbReference type="AlphaFoldDB" id="A0A7V4KF26"/>
<dbReference type="PANTHER" id="PTHR35091:SF2">
    <property type="entry name" value="FLAGELLAR PROTEIN FLIL"/>
    <property type="match status" value="1"/>
</dbReference>
<evidence type="ECO:0000256" key="4">
    <source>
        <dbReference type="ARBA" id="ARBA00022475"/>
    </source>
</evidence>
<evidence type="ECO:0000256" key="6">
    <source>
        <dbReference type="ARBA" id="ARBA00022692"/>
    </source>
</evidence>
<comment type="function">
    <text evidence="1 10">Controls the rotational direction of flagella during chemotaxis.</text>
</comment>
<proteinExistence type="inferred from homology"/>
<evidence type="ECO:0000256" key="2">
    <source>
        <dbReference type="ARBA" id="ARBA00004162"/>
    </source>
</evidence>
<keyword evidence="8 10" id="KW-1133">Transmembrane helix</keyword>
<sequence length="175" mass="19154">MPEEVEQQQEQAKKKGGLMDLIKMIVIPLVISLVVSLVVFFMLGSNKQPSQTQQEQSAVAAAPVQIKAVVIAQGKYQTFMLKGGRDVVVVDSLTLLVGSEPCRAAVAEKNDEIMDALATIFLSKERFDLVTPAGLDLLKKQIREAVNQITGFTGEKEKFGVLNVYIYIKAISTVQ</sequence>
<organism evidence="11">
    <name type="scientific">Fervidobacterium pennivorans</name>
    <dbReference type="NCBI Taxonomy" id="93466"/>
    <lineage>
        <taxon>Bacteria</taxon>
        <taxon>Thermotogati</taxon>
        <taxon>Thermotogota</taxon>
        <taxon>Thermotogae</taxon>
        <taxon>Thermotogales</taxon>
        <taxon>Fervidobacteriaceae</taxon>
        <taxon>Fervidobacterium</taxon>
    </lineage>
</organism>
<dbReference type="EMBL" id="DSZZ01000501">
    <property type="protein sequence ID" value="HGU53991.1"/>
    <property type="molecule type" value="Genomic_DNA"/>
</dbReference>
<evidence type="ECO:0000313" key="11">
    <source>
        <dbReference type="EMBL" id="HGU53991.1"/>
    </source>
</evidence>
<keyword evidence="11" id="KW-0282">Flagellum</keyword>
<feature type="transmembrane region" description="Helical" evidence="10">
    <location>
        <begin position="21"/>
        <end position="43"/>
    </location>
</feature>
<comment type="similarity">
    <text evidence="3 10">Belongs to the FliL family.</text>
</comment>
<keyword evidence="11" id="KW-0969">Cilium</keyword>
<comment type="subcellular location">
    <subcellularLocation>
        <location evidence="2">Cell membrane</location>
        <topology evidence="2">Single-pass membrane protein</topology>
    </subcellularLocation>
</comment>
<evidence type="ECO:0000256" key="9">
    <source>
        <dbReference type="ARBA" id="ARBA00023136"/>
    </source>
</evidence>
<evidence type="ECO:0000256" key="1">
    <source>
        <dbReference type="ARBA" id="ARBA00002254"/>
    </source>
</evidence>
<dbReference type="InterPro" id="IPR005503">
    <property type="entry name" value="FliL"/>
</dbReference>
<evidence type="ECO:0000256" key="7">
    <source>
        <dbReference type="ARBA" id="ARBA00022779"/>
    </source>
</evidence>
<evidence type="ECO:0000256" key="10">
    <source>
        <dbReference type="RuleBase" id="RU364125"/>
    </source>
</evidence>
<dbReference type="GO" id="GO:0071978">
    <property type="term" value="P:bacterial-type flagellum-dependent swarming motility"/>
    <property type="evidence" value="ECO:0007669"/>
    <property type="project" value="TreeGrafter"/>
</dbReference>
<name>A0A7V4KF26_FERPE</name>
<keyword evidence="9 10" id="KW-0472">Membrane</keyword>
<dbReference type="PANTHER" id="PTHR35091">
    <property type="entry name" value="FLAGELLAR PROTEIN FLIL"/>
    <property type="match status" value="1"/>
</dbReference>
<accession>A0A7V4KF26</accession>
<evidence type="ECO:0000256" key="8">
    <source>
        <dbReference type="ARBA" id="ARBA00022989"/>
    </source>
</evidence>
<keyword evidence="5 10" id="KW-0145">Chemotaxis</keyword>
<keyword evidence="7 10" id="KW-0283">Flagellar rotation</keyword>
<evidence type="ECO:0000256" key="3">
    <source>
        <dbReference type="ARBA" id="ARBA00008281"/>
    </source>
</evidence>
<keyword evidence="4 10" id="KW-1003">Cell membrane</keyword>
<dbReference type="Pfam" id="PF03748">
    <property type="entry name" value="FliL"/>
    <property type="match status" value="1"/>
</dbReference>
<keyword evidence="6 10" id="KW-0812">Transmembrane</keyword>
<comment type="caution">
    <text evidence="11">The sequence shown here is derived from an EMBL/GenBank/DDBJ whole genome shotgun (WGS) entry which is preliminary data.</text>
</comment>
<keyword evidence="11" id="KW-0966">Cell projection</keyword>
<dbReference type="GO" id="GO:0006935">
    <property type="term" value="P:chemotaxis"/>
    <property type="evidence" value="ECO:0007669"/>
    <property type="project" value="UniProtKB-KW"/>
</dbReference>